<proteinExistence type="predicted"/>
<gene>
    <name evidence="1" type="ORF">K4L44_09075</name>
</gene>
<evidence type="ECO:0000313" key="2">
    <source>
        <dbReference type="Proteomes" id="UP000826212"/>
    </source>
</evidence>
<keyword evidence="2" id="KW-1185">Reference proteome</keyword>
<evidence type="ECO:0000313" key="1">
    <source>
        <dbReference type="EMBL" id="QZE12741.1"/>
    </source>
</evidence>
<reference evidence="1" key="1">
    <citation type="submission" date="2021-08" db="EMBL/GenBank/DDBJ databases">
        <title>Novel anaerobic bacterium isolated from sea squirt in East Sea, Republic of Korea.</title>
        <authorList>
            <person name="Nguyen T.H."/>
            <person name="Li Z."/>
            <person name="Lee Y.-J."/>
            <person name="Ko J."/>
            <person name="Kim S.-G."/>
        </authorList>
    </citation>
    <scope>NUCLEOTIDE SEQUENCE</scope>
    <source>
        <strain evidence="1">KCTC 25031</strain>
    </source>
</reference>
<sequence>MKLIPVIILMVSLLWISCGRKSEGVLPDDQIDDYLVASAETQPVSQNKHADAADDIAIWVAPSSPDQSLILGTDKKAGLAVYNLEGEKRCFFDVGRLNNVDIRTIYDGSRSNWSLAAASNRSTNSIIFFWISPLGKVSLAEQMPFNSTMKEEVYGLTMGYEGGDLYVFVNTKAGEVMQWRVEIDSKNKVGGTVVRKLNMTAQVEGMVCDDDTGLCYIGEEEVGIYQFQINPYRGDSPKLLKESSVEENQNIVMDIEGITIWKRDDNKKFLIASSQGNYSYAVFRLPENRYIGSFRVKSGDGIDSIEETDGLDITSAYLGESYPEGVFVVQDGFNRNLGKIEAQNFKIISNEPLRALVDRLVVESSGLKGM</sequence>
<dbReference type="Proteomes" id="UP000826212">
    <property type="component" value="Chromosome"/>
</dbReference>
<name>A0AC61NB94_9BACT</name>
<organism evidence="1 2">
    <name type="scientific">Halosquirtibacter laminarini</name>
    <dbReference type="NCBI Taxonomy" id="3374600"/>
    <lineage>
        <taxon>Bacteria</taxon>
        <taxon>Pseudomonadati</taxon>
        <taxon>Bacteroidota</taxon>
        <taxon>Bacteroidia</taxon>
        <taxon>Marinilabiliales</taxon>
        <taxon>Prolixibacteraceae</taxon>
        <taxon>Halosquirtibacter</taxon>
    </lineage>
</organism>
<dbReference type="EMBL" id="CP081303">
    <property type="protein sequence ID" value="QZE12741.1"/>
    <property type="molecule type" value="Genomic_DNA"/>
</dbReference>
<accession>A0AC61NB94</accession>
<protein>
    <submittedName>
        <fullName evidence="1">Phytase</fullName>
    </submittedName>
</protein>